<evidence type="ECO:0000256" key="2">
    <source>
        <dbReference type="ARBA" id="ARBA00022963"/>
    </source>
</evidence>
<dbReference type="SUPFAM" id="SSF52151">
    <property type="entry name" value="FabD/lysophospholipase-like"/>
    <property type="match status" value="1"/>
</dbReference>
<dbReference type="Pfam" id="PF01734">
    <property type="entry name" value="Patatin"/>
    <property type="match status" value="1"/>
</dbReference>
<keyword evidence="3 4" id="KW-0443">Lipid metabolism</keyword>
<feature type="active site" description="Nucleophile" evidence="4">
    <location>
        <position position="39"/>
    </location>
</feature>
<reference evidence="6 7" key="1">
    <citation type="submission" date="2018-10" db="EMBL/GenBank/DDBJ databases">
        <title>Transmission dynamics of multidrug resistant bacteria on intensive care unit surfaces.</title>
        <authorList>
            <person name="D'Souza A.W."/>
            <person name="Potter R.F."/>
            <person name="Wallace M."/>
            <person name="Shupe A."/>
            <person name="Patel S."/>
            <person name="Sun S."/>
            <person name="Gul D."/>
            <person name="Kwon J.H."/>
            <person name="Andleeb S."/>
            <person name="Burnham C.-A.D."/>
            <person name="Dantas G."/>
        </authorList>
    </citation>
    <scope>NUCLEOTIDE SEQUENCE [LARGE SCALE GENOMIC DNA]</scope>
    <source>
        <strain evidence="6 7">AJ_385</strain>
    </source>
</reference>
<dbReference type="InterPro" id="IPR016035">
    <property type="entry name" value="Acyl_Trfase/lysoPLipase"/>
</dbReference>
<organism evidence="6 7">
    <name type="scientific">Acinetobacter johnsonii</name>
    <dbReference type="NCBI Taxonomy" id="40214"/>
    <lineage>
        <taxon>Bacteria</taxon>
        <taxon>Pseudomonadati</taxon>
        <taxon>Pseudomonadota</taxon>
        <taxon>Gammaproteobacteria</taxon>
        <taxon>Moraxellales</taxon>
        <taxon>Moraxellaceae</taxon>
        <taxon>Acinetobacter</taxon>
    </lineage>
</organism>
<evidence type="ECO:0000256" key="1">
    <source>
        <dbReference type="ARBA" id="ARBA00022801"/>
    </source>
</evidence>
<dbReference type="GO" id="GO:0016042">
    <property type="term" value="P:lipid catabolic process"/>
    <property type="evidence" value="ECO:0007669"/>
    <property type="project" value="UniProtKB-UniRule"/>
</dbReference>
<comment type="caution">
    <text evidence="6">The sequence shown here is derived from an EMBL/GenBank/DDBJ whole genome shotgun (WGS) entry which is preliminary data.</text>
</comment>
<feature type="active site" description="Proton acceptor" evidence="4">
    <location>
        <position position="239"/>
    </location>
</feature>
<evidence type="ECO:0000259" key="5">
    <source>
        <dbReference type="PROSITE" id="PS51635"/>
    </source>
</evidence>
<dbReference type="Proteomes" id="UP000277537">
    <property type="component" value="Unassembled WGS sequence"/>
</dbReference>
<keyword evidence="1 4" id="KW-0378">Hydrolase</keyword>
<protein>
    <submittedName>
        <fullName evidence="6">Patatin-like phospholipase family protein</fullName>
    </submittedName>
</protein>
<feature type="short sequence motif" description="GXSXG" evidence="4">
    <location>
        <begin position="37"/>
        <end position="41"/>
    </location>
</feature>
<name>A0A3R9LEZ4_ACIJO</name>
<dbReference type="EMBL" id="RHXE01000116">
    <property type="protein sequence ID" value="RSE14846.1"/>
    <property type="molecule type" value="Genomic_DNA"/>
</dbReference>
<accession>A0A3R9LEZ4</accession>
<dbReference type="RefSeq" id="WP_125275145.1">
    <property type="nucleotide sequence ID" value="NZ_CP140708.1"/>
</dbReference>
<feature type="short sequence motif" description="GXGXXG" evidence="4">
    <location>
        <begin position="10"/>
        <end position="15"/>
    </location>
</feature>
<dbReference type="PANTHER" id="PTHR14226">
    <property type="entry name" value="NEUROPATHY TARGET ESTERASE/SWISS CHEESE D.MELANOGASTER"/>
    <property type="match status" value="1"/>
</dbReference>
<dbReference type="CDD" id="cd07209">
    <property type="entry name" value="Pat_hypo_Ecoli_Z1214_like"/>
    <property type="match status" value="1"/>
</dbReference>
<proteinExistence type="predicted"/>
<evidence type="ECO:0000256" key="4">
    <source>
        <dbReference type="PROSITE-ProRule" id="PRU01161"/>
    </source>
</evidence>
<dbReference type="InterPro" id="IPR050301">
    <property type="entry name" value="NTE"/>
</dbReference>
<dbReference type="PROSITE" id="PS51635">
    <property type="entry name" value="PNPLA"/>
    <property type="match status" value="1"/>
</dbReference>
<evidence type="ECO:0000256" key="3">
    <source>
        <dbReference type="ARBA" id="ARBA00023098"/>
    </source>
</evidence>
<sequence length="366" mass="40589">MAKLGLVLSGGGAKGAYHVGVIKALQELNIRIDMLSGASIGALNGAVLLSAKDQRLGLAHLEQLWDKLPEVQPIQFKGKESVSDFFGLKKNINISTYISLLLASGLRLATPVGIPATLLALAFERLDIKDLEGICKQEPLFEMMEEFLNLENLNHSIPFYISTYKIKDYEKAIDRLKETLAATVSFLKAEFLGVDNQFSEFYKIQDLTQDKQKSYILASAALPLIFLPQKDGQGNRFVDGGLGGALKSQGNTPITPLIEAGCTHIIVSHLDHGSLWHRYDYPQVNIIEIRPNEKLDLSAAKLLDFSRANIERLRLQGYLDTKSEMGRILSTFSNIKNIDSNNSTLKASIKMLKDTENSLDEIMKHL</sequence>
<dbReference type="InterPro" id="IPR002641">
    <property type="entry name" value="PNPLA_dom"/>
</dbReference>
<dbReference type="Gene3D" id="3.40.1090.10">
    <property type="entry name" value="Cytosolic phospholipase A2 catalytic domain"/>
    <property type="match status" value="1"/>
</dbReference>
<keyword evidence="2 4" id="KW-0442">Lipid degradation</keyword>
<dbReference type="PANTHER" id="PTHR14226:SF57">
    <property type="entry name" value="BLR7027 PROTEIN"/>
    <property type="match status" value="1"/>
</dbReference>
<evidence type="ECO:0000313" key="7">
    <source>
        <dbReference type="Proteomes" id="UP000277537"/>
    </source>
</evidence>
<gene>
    <name evidence="6" type="ORF">EGT73_19035</name>
</gene>
<dbReference type="GO" id="GO:0016787">
    <property type="term" value="F:hydrolase activity"/>
    <property type="evidence" value="ECO:0007669"/>
    <property type="project" value="UniProtKB-UniRule"/>
</dbReference>
<evidence type="ECO:0000313" key="6">
    <source>
        <dbReference type="EMBL" id="RSE14846.1"/>
    </source>
</evidence>
<dbReference type="AlphaFoldDB" id="A0A3R9LEZ4"/>
<feature type="short sequence motif" description="DGA/G" evidence="4">
    <location>
        <begin position="239"/>
        <end position="241"/>
    </location>
</feature>
<feature type="domain" description="PNPLA" evidence="5">
    <location>
        <begin position="6"/>
        <end position="258"/>
    </location>
</feature>